<dbReference type="EMBL" id="VAHF01000012">
    <property type="protein sequence ID" value="TXG49157.1"/>
    <property type="molecule type" value="Genomic_DNA"/>
</dbReference>
<comment type="caution">
    <text evidence="3">The sequence shown here is derived from an EMBL/GenBank/DDBJ whole genome shotgun (WGS) entry which is preliminary data.</text>
</comment>
<dbReference type="Proteomes" id="UP000323000">
    <property type="component" value="Chromosome 12"/>
</dbReference>
<sequence length="157" mass="17992">MMKMKKSDYGHQKRKRCNKKGVKVVYISSPMKVKTCASKFRALVQELTGKDSDSTCCFPDRYAFQKTPELPHHHHRRQESSSIGGGSHDDHQYSMISTESPTFYDATAEPIDQYGDVFREKVVTSVLLEEVVNGLLSIVGCCWLTGLRYCYRIRMRS</sequence>
<evidence type="ECO:0000313" key="4">
    <source>
        <dbReference type="Proteomes" id="UP000323000"/>
    </source>
</evidence>
<dbReference type="PANTHER" id="PTHR33624:SF17">
    <property type="entry name" value="OS07G0687400 PROTEIN"/>
    <property type="match status" value="1"/>
</dbReference>
<protein>
    <recommendedName>
        <fullName evidence="2">VQ domain-containing protein</fullName>
    </recommendedName>
</protein>
<evidence type="ECO:0000313" key="3">
    <source>
        <dbReference type="EMBL" id="TXG49157.1"/>
    </source>
</evidence>
<reference evidence="4" key="1">
    <citation type="journal article" date="2019" name="Gigascience">
        <title>De novo genome assembly of the endangered Acer yangbiense, a plant species with extremely small populations endemic to Yunnan Province, China.</title>
        <authorList>
            <person name="Yang J."/>
            <person name="Wariss H.M."/>
            <person name="Tao L."/>
            <person name="Zhang R."/>
            <person name="Yun Q."/>
            <person name="Hollingsworth P."/>
            <person name="Dao Z."/>
            <person name="Luo G."/>
            <person name="Guo H."/>
            <person name="Ma Y."/>
            <person name="Sun W."/>
        </authorList>
    </citation>
    <scope>NUCLEOTIDE SEQUENCE [LARGE SCALE GENOMIC DNA]</scope>
    <source>
        <strain evidence="4">cv. Malutang</strain>
    </source>
</reference>
<dbReference type="AlphaFoldDB" id="A0A5C7GXE3"/>
<gene>
    <name evidence="3" type="ORF">EZV62_025032</name>
</gene>
<dbReference type="Pfam" id="PF05678">
    <property type="entry name" value="VQ"/>
    <property type="match status" value="1"/>
</dbReference>
<dbReference type="OrthoDB" id="1725273at2759"/>
<dbReference type="InterPro" id="IPR039335">
    <property type="entry name" value="SIB1/2"/>
</dbReference>
<feature type="region of interest" description="Disordered" evidence="1">
    <location>
        <begin position="68"/>
        <end position="91"/>
    </location>
</feature>
<dbReference type="PANTHER" id="PTHR33624">
    <property type="entry name" value="SIGMA FACTOR BINDING PROTEIN 1, CHLOROPLASTIC"/>
    <property type="match status" value="1"/>
</dbReference>
<organism evidence="3 4">
    <name type="scientific">Acer yangbiense</name>
    <dbReference type="NCBI Taxonomy" id="1000413"/>
    <lineage>
        <taxon>Eukaryota</taxon>
        <taxon>Viridiplantae</taxon>
        <taxon>Streptophyta</taxon>
        <taxon>Embryophyta</taxon>
        <taxon>Tracheophyta</taxon>
        <taxon>Spermatophyta</taxon>
        <taxon>Magnoliopsida</taxon>
        <taxon>eudicotyledons</taxon>
        <taxon>Gunneridae</taxon>
        <taxon>Pentapetalae</taxon>
        <taxon>rosids</taxon>
        <taxon>malvids</taxon>
        <taxon>Sapindales</taxon>
        <taxon>Sapindaceae</taxon>
        <taxon>Hippocastanoideae</taxon>
        <taxon>Acereae</taxon>
        <taxon>Acer</taxon>
    </lineage>
</organism>
<evidence type="ECO:0000256" key="1">
    <source>
        <dbReference type="SAM" id="MobiDB-lite"/>
    </source>
</evidence>
<proteinExistence type="predicted"/>
<feature type="domain" description="VQ" evidence="2">
    <location>
        <begin position="27"/>
        <end position="53"/>
    </location>
</feature>
<accession>A0A5C7GXE3</accession>
<keyword evidence="4" id="KW-1185">Reference proteome</keyword>
<dbReference type="InterPro" id="IPR008889">
    <property type="entry name" value="VQ"/>
</dbReference>
<evidence type="ECO:0000259" key="2">
    <source>
        <dbReference type="Pfam" id="PF05678"/>
    </source>
</evidence>
<name>A0A5C7GXE3_9ROSI</name>